<keyword evidence="3" id="KW-0677">Repeat</keyword>
<evidence type="ECO:0000259" key="11">
    <source>
        <dbReference type="PROSITE" id="PS50268"/>
    </source>
</evidence>
<feature type="domain" description="Cadherin" evidence="11">
    <location>
        <begin position="1400"/>
        <end position="1519"/>
    </location>
</feature>
<dbReference type="PROSITE" id="PS00232">
    <property type="entry name" value="CADHERIN_1"/>
    <property type="match status" value="3"/>
</dbReference>
<dbReference type="WBParaSite" id="maker-uti_cns_0011413-snap-gene-0.2-mRNA-1">
    <property type="protein sequence ID" value="maker-uti_cns_0011413-snap-gene-0.2-mRNA-1"/>
    <property type="gene ID" value="maker-uti_cns_0011413-snap-gene-0.2"/>
</dbReference>
<feature type="domain" description="Cadherin" evidence="11">
    <location>
        <begin position="2084"/>
        <end position="2197"/>
    </location>
</feature>
<feature type="domain" description="Cadherin" evidence="11">
    <location>
        <begin position="721"/>
        <end position="761"/>
    </location>
</feature>
<dbReference type="FunFam" id="2.60.40.60:FF:000020">
    <property type="entry name" value="Dachsous cadherin-related 1b"/>
    <property type="match status" value="2"/>
</dbReference>
<keyword evidence="5" id="KW-0130">Cell adhesion</keyword>
<dbReference type="PROSITE" id="PS50268">
    <property type="entry name" value="CADHERIN_2"/>
    <property type="match status" value="16"/>
</dbReference>
<evidence type="ECO:0000256" key="3">
    <source>
        <dbReference type="ARBA" id="ARBA00022737"/>
    </source>
</evidence>
<evidence type="ECO:0000313" key="13">
    <source>
        <dbReference type="WBParaSite" id="maker-uti_cns_0011413-snap-gene-0.2-mRNA-1"/>
    </source>
</evidence>
<feature type="domain" description="Cadherin" evidence="11">
    <location>
        <begin position="2518"/>
        <end position="2687"/>
    </location>
</feature>
<feature type="domain" description="Cadherin" evidence="11">
    <location>
        <begin position="1878"/>
        <end position="1984"/>
    </location>
</feature>
<evidence type="ECO:0000256" key="5">
    <source>
        <dbReference type="ARBA" id="ARBA00022889"/>
    </source>
</evidence>
<dbReference type="CDD" id="cd11304">
    <property type="entry name" value="Cadherin_repeat"/>
    <property type="match status" value="16"/>
</dbReference>
<dbReference type="SUPFAM" id="SSF49313">
    <property type="entry name" value="Cadherin-like"/>
    <property type="match status" value="17"/>
</dbReference>
<dbReference type="Pfam" id="PF00028">
    <property type="entry name" value="Cadherin"/>
    <property type="match status" value="5"/>
</dbReference>
<dbReference type="Gene3D" id="2.60.40.60">
    <property type="entry name" value="Cadherins"/>
    <property type="match status" value="17"/>
</dbReference>
<feature type="domain" description="Cadherin" evidence="11">
    <location>
        <begin position="1520"/>
        <end position="1631"/>
    </location>
</feature>
<evidence type="ECO:0000256" key="7">
    <source>
        <dbReference type="ARBA" id="ARBA00023136"/>
    </source>
</evidence>
<keyword evidence="2" id="KW-0812">Transmembrane</keyword>
<feature type="region of interest" description="Disordered" evidence="10">
    <location>
        <begin position="2512"/>
        <end position="2535"/>
    </location>
</feature>
<feature type="region of interest" description="Disordered" evidence="10">
    <location>
        <begin position="1082"/>
        <end position="1107"/>
    </location>
</feature>
<accession>A0A1I8ICE3</accession>
<dbReference type="InterPro" id="IPR020894">
    <property type="entry name" value="Cadherin_CS"/>
</dbReference>
<comment type="subcellular location">
    <subcellularLocation>
        <location evidence="1">Membrane</location>
    </subcellularLocation>
</comment>
<dbReference type="PRINTS" id="PR00205">
    <property type="entry name" value="CADHERIN"/>
</dbReference>
<dbReference type="PANTHER" id="PTHR24026">
    <property type="entry name" value="FAT ATYPICAL CADHERIN-RELATED"/>
    <property type="match status" value="1"/>
</dbReference>
<evidence type="ECO:0000256" key="8">
    <source>
        <dbReference type="ARBA" id="ARBA00023180"/>
    </source>
</evidence>
<evidence type="ECO:0000256" key="10">
    <source>
        <dbReference type="SAM" id="MobiDB-lite"/>
    </source>
</evidence>
<keyword evidence="8" id="KW-0325">Glycoprotein</keyword>
<dbReference type="PANTHER" id="PTHR24026:SF136">
    <property type="entry name" value="PROTOCADHERIN-23"/>
    <property type="match status" value="1"/>
</dbReference>
<dbReference type="GO" id="GO:0005886">
    <property type="term" value="C:plasma membrane"/>
    <property type="evidence" value="ECO:0007669"/>
    <property type="project" value="InterPro"/>
</dbReference>
<feature type="domain" description="Cadherin" evidence="11">
    <location>
        <begin position="1999"/>
        <end position="2082"/>
    </location>
</feature>
<evidence type="ECO:0000256" key="9">
    <source>
        <dbReference type="PROSITE-ProRule" id="PRU00043"/>
    </source>
</evidence>
<feature type="domain" description="Cadherin" evidence="11">
    <location>
        <begin position="1769"/>
        <end position="1877"/>
    </location>
</feature>
<feature type="domain" description="Cadherin" evidence="11">
    <location>
        <begin position="224"/>
        <end position="327"/>
    </location>
</feature>
<evidence type="ECO:0000256" key="4">
    <source>
        <dbReference type="ARBA" id="ARBA00022837"/>
    </source>
</evidence>
<organism evidence="12 13">
    <name type="scientific">Macrostomum lignano</name>
    <dbReference type="NCBI Taxonomy" id="282301"/>
    <lineage>
        <taxon>Eukaryota</taxon>
        <taxon>Metazoa</taxon>
        <taxon>Spiralia</taxon>
        <taxon>Lophotrochozoa</taxon>
        <taxon>Platyhelminthes</taxon>
        <taxon>Rhabditophora</taxon>
        <taxon>Macrostomorpha</taxon>
        <taxon>Macrostomida</taxon>
        <taxon>Macrostomidae</taxon>
        <taxon>Macrostomum</taxon>
    </lineage>
</organism>
<evidence type="ECO:0000256" key="6">
    <source>
        <dbReference type="ARBA" id="ARBA00022989"/>
    </source>
</evidence>
<proteinExistence type="predicted"/>
<feature type="domain" description="Cadherin" evidence="11">
    <location>
        <begin position="2198"/>
        <end position="2297"/>
    </location>
</feature>
<dbReference type="InterPro" id="IPR015919">
    <property type="entry name" value="Cadherin-like_sf"/>
</dbReference>
<feature type="domain" description="Cadherin" evidence="11">
    <location>
        <begin position="1099"/>
        <end position="1192"/>
    </location>
</feature>
<evidence type="ECO:0000313" key="12">
    <source>
        <dbReference type="Proteomes" id="UP000095280"/>
    </source>
</evidence>
<feature type="domain" description="Cadherin" evidence="11">
    <location>
        <begin position="137"/>
        <end position="223"/>
    </location>
</feature>
<keyword evidence="4 9" id="KW-0106">Calcium</keyword>
<dbReference type="SMART" id="SM00112">
    <property type="entry name" value="CA"/>
    <property type="match status" value="17"/>
</dbReference>
<feature type="domain" description="Cadherin" evidence="11">
    <location>
        <begin position="1660"/>
        <end position="1768"/>
    </location>
</feature>
<keyword evidence="12" id="KW-1185">Reference proteome</keyword>
<evidence type="ECO:0000256" key="2">
    <source>
        <dbReference type="ARBA" id="ARBA00022692"/>
    </source>
</evidence>
<dbReference type="InterPro" id="IPR002126">
    <property type="entry name" value="Cadherin-like_dom"/>
</dbReference>
<evidence type="ECO:0000256" key="1">
    <source>
        <dbReference type="ARBA" id="ARBA00004370"/>
    </source>
</evidence>
<feature type="domain" description="Cadherin" evidence="11">
    <location>
        <begin position="15"/>
        <end position="111"/>
    </location>
</feature>
<name>A0A1I8ICE3_9PLAT</name>
<reference evidence="13" key="1">
    <citation type="submission" date="2016-11" db="UniProtKB">
        <authorList>
            <consortium name="WormBaseParasite"/>
        </authorList>
    </citation>
    <scope>IDENTIFICATION</scope>
</reference>
<keyword evidence="7" id="KW-0472">Membrane</keyword>
<dbReference type="Proteomes" id="UP000095280">
    <property type="component" value="Unplaced"/>
</dbReference>
<sequence length="2818" mass="297316">ARSNKALATTAGLAVASNFTFHVEENGDRPDLLVGSVNSGDCGGGAGAQVYNSFSIPRDRFSLDSRTGQIRTLAALDREAQASYSFDFICGSQVGHVTVLIDDKNDCAPTFSNSSLWLRLLETVAVPTELSLGFVEDADSAENGLDRVEITAGNAEHRFRLRLRQQPARPARSDLLLELLAPLDFESAAEHRLRLVATDKRGLTGSAGVTVIVENANDERPVFEQTRYSLDVLENATVGSRLLQVRATDRDAGVFGIVSYSIEHGVSESSRLFSVEPDTGIVRLAGQLDFETKRAHSLVLLASDGANSNSANLLVRVLDVNDRPPSISATRLGSADLTQVTPVGQPVFRVQAADPDRPGEPVKLTLACQLAGGAAQCPEYFRLAPLDVNLYVLQREQRLRHGVDDFRLPALPLRCGRMVDKRLHRRLCETVIALIVAFAATSSKVAAAILSVAGTKLIAAVVVFEVRLVSVEYLRGMSESCTPCSAASGDVVHYPSLDRRKLQRQQSRCTAVSPSPASAEGGRIRLLQWPYAVRLIRSLLTELRPPKLTVNPRELADAAAISCLHVVLGQSRFDGTKYDLGDGSTCAGVELQNTMHQCFLTVLITGLSVSTGVGIVAFSFSDDTTELSERGLESTADRDLTTACCKSGVRQTSAVLNRVFLLRSGDRLQLNGVSALKASTEELPSSGGSRKCASPAAAQRRKSHRLGDDAASLMPSLVASRLSPGQFTLSLTATDSAAPPLSASLLLNLTVQLRNERAPVFARPAYQAAVTAASTSDGTGARRLLQVSAVDPDGDPVTYAILSGGGGALEIDSATGWVSLADGAGGSWLLCGSLSVLLGATDCGRPPLTGNATLTVTVSSSAAFPPRFHRPVFTAAVSLASLTDGACVARVSAFDPDCGSVLNFDFAVNPTASWYGREFESAFRLEPRTGQLCVLNGTAAGRLMARAGGRLDLSVRVTDPSGMQSFALLILRLPSNGLATESASAGHGFFPIDKLQVDVSEWQPPGREIFTVAAVGGCPSGYRLLEPRPPFQLLPNGSLLLQPPGLDFETGPRTRDLRVSCDGIASSSVLLVSIGLLNENDNPPDCGRPASAAAASGQSVPDNLRPGDRIDSLACEDPDGGPVGLTYELAGPAAERLSLAPSTGLLTVRRSISDLAGSGIDLSVRVCDSDLLCSNFTRRLLVRDTNDHRPALSQPAGYWFLVSEAAPVGSVVGRVAASDPDLGDNGRVRFRFTTPSDYFGIDAVDGAVRVLQPLDREAQPEHLLTVEAADAGTPKSLSAIAPLSVLVSDVNDAAPTFGQPAYRLLAAGHSPLGAALATVSATDADAPESGGGGNGDTRFAVSGPAAAFLTVHPVTGVVSVAGQLADLDSGGVSGQLTATDGGGLTGSSSISLQTVPFDNVDADNDNVGGDDRSDGWRNSSVSLAVSESASVGHVIGRIFTESQAAAYFTVVRPADSAVAVAIDNGRVLVNRRLDRESAPVHAYQVLVTEAAQRGPGRPRSCWVALEVRVLDENDNWPVFADAAPAVTVPESLPAGSPLYRFFAADPDTGPNGTVRFRLAFDRLADFLWLHPVSGQLYTKRSLVSMATANNSFEVAAVATDLCAGPPDCRRRRHAVLRVQLVRDVNNWAPQFRLGEGAFFLPSDPAGRIVGHLELADPDPGPAGLAARLSTAAPPGQEVAQLAARSRSARVSRLQQSAADRFGLPSGLFDDLFLVDSATGQVRLSRTLHPDSRDFYSVTALLREPDGQLADTCLITVSLQDENLHSPEFAELEYFTEVPEGQAFADLITVTAHDPDRGPAGRLVYSIDGDDALSRFILDPSSGRLSCSALDYPRPPRGPASPRYHHRIRVVATDGGGRTGTALVLVRVLPANRFAPVFRESRYSARLPELAPPGHLLLAVSAWDREDGDRLAYRVVSQSGGAAAGLFSVHPATGELRLAIPVDREKLAFVSITVAATDSSEVNPMSALVSVDVEIVDQNDHRPEFASAFYSARPAGPGPLLTLRATDRDSSAANSRLTYSLAEPDSASHAVTVDPDSGLVSLGQSALPNSRLIRVRASDSGLPAALTAETAILLLPATSKPALLFDRNFTGSIAENSAAGTCLTAAGTAQCLMVTARVEGGDAEDVLYDIVGGNEDGLFCINSESGRISVAAGSARPDFETRQRHLLVVAARLVSRQEAALATVQVRVLNVDDCAPVFAQRELSAVLEEKAPVGAPVARASAADCDSPVKYRLAGPASDTFAVDEDSGQVLVKSPPDYSHRSRHNVTVLAVSVHNPLQTDRCFLTVRIVNKNNQKPLLQPLPPVHLATAVAQPGSLLAQLRATDLDGYPPISYSVHALPWQQQHRLPVAIGLFTGQLWLTDRPAPGCYLLQVTASDSLHSVSQNLSVIVEPPAGWLRFSRPLFAFSVPASGEAAASSQPIGRLEFDGGAGGGGSGLRIVGTDRDADEARRLFRLDEHGGVYLRQPISRRGDHVFAVRAGPDTADSAASDFATVRVTAVSINRRPPTLRLLPAGEQLDSSSSPWQLAVPEDAKPGSRVGRLVCSDPESGPLVSISLVAMATPADSGPPPLAVVAHTGQLVLNRPLDRELAASWRLTAVCEDSGQPRLTASAELTFVKLTSSPGFVEFRSPCAMARNLHFLRRSGRFRALVIRGSETRCGNIASGAIGPLLTCCDLRLEVADVNDNAPEFDPHHPSIVSLPGPASAWIGRSIPGIRLVARDADSVTNGNGRVSYSVAASPESSLLARVDPDGNLILLAEPPASGSLELLIVASDSPAASSAGPLSACTLVTLQFPTPTVPRQPVTVPLVLRVREGLGPGAL</sequence>
<dbReference type="GO" id="GO:0007156">
    <property type="term" value="P:homophilic cell adhesion via plasma membrane adhesion molecules"/>
    <property type="evidence" value="ECO:0007669"/>
    <property type="project" value="InterPro"/>
</dbReference>
<feature type="domain" description="Cadherin" evidence="11">
    <location>
        <begin position="1194"/>
        <end position="1297"/>
    </location>
</feature>
<feature type="domain" description="Cadherin" evidence="11">
    <location>
        <begin position="784"/>
        <end position="868"/>
    </location>
</feature>
<feature type="region of interest" description="Disordered" evidence="10">
    <location>
        <begin position="680"/>
        <end position="706"/>
    </location>
</feature>
<dbReference type="GO" id="GO:0005509">
    <property type="term" value="F:calcium ion binding"/>
    <property type="evidence" value="ECO:0007669"/>
    <property type="project" value="UniProtKB-UniRule"/>
</dbReference>
<keyword evidence="6" id="KW-1133">Transmembrane helix</keyword>
<protein>
    <submittedName>
        <fullName evidence="13">Cadherin domain-containing protein</fullName>
    </submittedName>
</protein>